<reference evidence="1" key="1">
    <citation type="submission" date="2021-01" db="EMBL/GenBank/DDBJ databases">
        <title>Complete genome sequence of Clostridiales bacterium R-7.</title>
        <authorList>
            <person name="Mahoney-Kurpe S.C."/>
            <person name="Palevich N."/>
            <person name="Koike S."/>
            <person name="Moon C.D."/>
            <person name="Attwood G.T."/>
        </authorList>
    </citation>
    <scope>NUCLEOTIDE SEQUENCE</scope>
    <source>
        <strain evidence="1">R-7</strain>
    </source>
</reference>
<evidence type="ECO:0000313" key="1">
    <source>
        <dbReference type="EMBL" id="QUC67508.1"/>
    </source>
</evidence>
<accession>A0AC61NLQ7</accession>
<proteinExistence type="predicted"/>
<organism evidence="1 2">
    <name type="scientific">Aristaeella hokkaidonensis</name>
    <dbReference type="NCBI Taxonomy" id="3046382"/>
    <lineage>
        <taxon>Bacteria</taxon>
        <taxon>Bacillati</taxon>
        <taxon>Bacillota</taxon>
        <taxon>Clostridia</taxon>
        <taxon>Eubacteriales</taxon>
        <taxon>Aristaeellaceae</taxon>
        <taxon>Aristaeella</taxon>
    </lineage>
</organism>
<keyword evidence="2" id="KW-1185">Reference proteome</keyword>
<evidence type="ECO:0000313" key="2">
    <source>
        <dbReference type="Proteomes" id="UP000682782"/>
    </source>
</evidence>
<name>A0AC61NLQ7_9FIRM</name>
<sequence length="66" mass="7617">MKDWIILLILAVFGIIGYVVMGRIDKSIDRHIPDNDEEEQEKKTDEPSEDGKSKRSHSGMSLFLHF</sequence>
<gene>
    <name evidence="1" type="ORF">JYE49_02055</name>
</gene>
<dbReference type="Proteomes" id="UP000682782">
    <property type="component" value="Chromosome"/>
</dbReference>
<dbReference type="EMBL" id="CP068393">
    <property type="protein sequence ID" value="QUC67508.1"/>
    <property type="molecule type" value="Genomic_DNA"/>
</dbReference>
<protein>
    <submittedName>
        <fullName evidence="1">Uncharacterized protein</fullName>
    </submittedName>
</protein>